<reference evidence="2 3" key="1">
    <citation type="submission" date="2018-01" db="EMBL/GenBank/DDBJ databases">
        <title>Whole genome sequencing of Histamine producing bacteria.</title>
        <authorList>
            <person name="Butler K."/>
        </authorList>
    </citation>
    <scope>NUCLEOTIDE SEQUENCE [LARGE SCALE GENOMIC DNA]</scope>
    <source>
        <strain evidence="2 3">A2-1</strain>
    </source>
</reference>
<gene>
    <name evidence="2" type="ORF">C0W41_08490</name>
</gene>
<sequence>MSLNYWLLVDTVRIPDAFLIVNNAFSIEQNIALFQGCDFEYLIDQSPLLVNLGQDKSALDKWKAMPYFDSSSVMFAVDASVETNTLLNHLQKLLIIQVDGKKMLFRYYTNVMWEQIESDQCKVSPQDLATLLGPAKALYWTDEEQHIKSIQQENIHFQYSPTGHYALVSTCFKQ</sequence>
<evidence type="ECO:0000259" key="1">
    <source>
        <dbReference type="Pfam" id="PF13503"/>
    </source>
</evidence>
<comment type="caution">
    <text evidence="2">The sequence shown here is derived from an EMBL/GenBank/DDBJ whole genome shotgun (WGS) entry which is preliminary data.</text>
</comment>
<organism evidence="2 3">
    <name type="scientific">Photobacterium angustum</name>
    <dbReference type="NCBI Taxonomy" id="661"/>
    <lineage>
        <taxon>Bacteria</taxon>
        <taxon>Pseudomonadati</taxon>
        <taxon>Pseudomonadota</taxon>
        <taxon>Gammaproteobacteria</taxon>
        <taxon>Vibrionales</taxon>
        <taxon>Vibrionaceae</taxon>
        <taxon>Photobacterium</taxon>
    </lineage>
</organism>
<dbReference type="AlphaFoldDB" id="A0A855SJ51"/>
<evidence type="ECO:0000313" key="3">
    <source>
        <dbReference type="Proteomes" id="UP000241440"/>
    </source>
</evidence>
<feature type="domain" description="DUF4123" evidence="1">
    <location>
        <begin position="5"/>
        <end position="110"/>
    </location>
</feature>
<dbReference type="Pfam" id="PF13503">
    <property type="entry name" value="DUF4123"/>
    <property type="match status" value="1"/>
</dbReference>
<dbReference type="GeneID" id="61229117"/>
<proteinExistence type="predicted"/>
<accession>A0A855SJ51</accession>
<dbReference type="Proteomes" id="UP000241440">
    <property type="component" value="Unassembled WGS sequence"/>
</dbReference>
<dbReference type="RefSeq" id="WP_045084953.1">
    <property type="nucleotide sequence ID" value="NZ_JZSV01000035.1"/>
</dbReference>
<name>A0A855SJ51_PHOAN</name>
<evidence type="ECO:0000313" key="2">
    <source>
        <dbReference type="EMBL" id="PSX08039.1"/>
    </source>
</evidence>
<protein>
    <submittedName>
        <fullName evidence="2">DUF4123 domain-containing protein</fullName>
    </submittedName>
</protein>
<dbReference type="EMBL" id="PYOY01000003">
    <property type="protein sequence ID" value="PSX08039.1"/>
    <property type="molecule type" value="Genomic_DNA"/>
</dbReference>
<dbReference type="InterPro" id="IPR025391">
    <property type="entry name" value="DUF4123"/>
</dbReference>